<reference evidence="2" key="1">
    <citation type="journal article" date="2014" name="Int. J. Syst. Evol. Microbiol.">
        <title>Complete genome sequence of Corynebacterium casei LMG S-19264T (=DSM 44701T), isolated from a smear-ripened cheese.</title>
        <authorList>
            <consortium name="US DOE Joint Genome Institute (JGI-PGF)"/>
            <person name="Walter F."/>
            <person name="Albersmeier A."/>
            <person name="Kalinowski J."/>
            <person name="Ruckert C."/>
        </authorList>
    </citation>
    <scope>NUCLEOTIDE SEQUENCE</scope>
    <source>
        <strain evidence="2">VKM Ac-1401</strain>
    </source>
</reference>
<proteinExistence type="predicted"/>
<dbReference type="SUPFAM" id="SSF54292">
    <property type="entry name" value="2Fe-2S ferredoxin-like"/>
    <property type="match status" value="1"/>
</dbReference>
<dbReference type="EMBL" id="BSEN01000012">
    <property type="protein sequence ID" value="GLJ76804.1"/>
    <property type="molecule type" value="Genomic_DNA"/>
</dbReference>
<evidence type="ECO:0000313" key="3">
    <source>
        <dbReference type="Proteomes" id="UP001142372"/>
    </source>
</evidence>
<reference evidence="2" key="2">
    <citation type="submission" date="2023-01" db="EMBL/GenBank/DDBJ databases">
        <authorList>
            <person name="Sun Q."/>
            <person name="Evtushenko L."/>
        </authorList>
    </citation>
    <scope>NUCLEOTIDE SEQUENCE</scope>
    <source>
        <strain evidence="2">VKM Ac-1401</strain>
    </source>
</reference>
<sequence length="93" mass="9785">MSESRRLPRERQQPVTVDVDGMPVACFAGETIATVLLADGVTAFATRGGEPRQPLCNMGTCFDCSVVVDGIPLTRACLTPVADGMSIRTGQGD</sequence>
<name>A0A9W6HAA3_9MICO</name>
<gene>
    <name evidence="2" type="ORF">GCM10017584_23780</name>
</gene>
<dbReference type="InterPro" id="IPR042204">
    <property type="entry name" value="2Fe-2S-bd_N"/>
</dbReference>
<keyword evidence="1" id="KW-0560">Oxidoreductase</keyword>
<dbReference type="Pfam" id="PF13510">
    <property type="entry name" value="Fer2_4"/>
    <property type="match status" value="1"/>
</dbReference>
<protein>
    <recommendedName>
        <fullName evidence="4">(2Fe-2S)-binding protein</fullName>
    </recommendedName>
</protein>
<organism evidence="2 3">
    <name type="scientific">Leifsonia poae</name>
    <dbReference type="NCBI Taxonomy" id="110933"/>
    <lineage>
        <taxon>Bacteria</taxon>
        <taxon>Bacillati</taxon>
        <taxon>Actinomycetota</taxon>
        <taxon>Actinomycetes</taxon>
        <taxon>Micrococcales</taxon>
        <taxon>Microbacteriaceae</taxon>
        <taxon>Leifsonia</taxon>
    </lineage>
</organism>
<dbReference type="InterPro" id="IPR036010">
    <property type="entry name" value="2Fe-2S_ferredoxin-like_sf"/>
</dbReference>
<dbReference type="AlphaFoldDB" id="A0A9W6HAA3"/>
<evidence type="ECO:0000256" key="1">
    <source>
        <dbReference type="ARBA" id="ARBA00023002"/>
    </source>
</evidence>
<accession>A0A9W6HAA3</accession>
<dbReference type="Proteomes" id="UP001142372">
    <property type="component" value="Unassembled WGS sequence"/>
</dbReference>
<dbReference type="RefSeq" id="WP_271177466.1">
    <property type="nucleotide sequence ID" value="NZ_BAAAJO010000002.1"/>
</dbReference>
<dbReference type="GO" id="GO:0016491">
    <property type="term" value="F:oxidoreductase activity"/>
    <property type="evidence" value="ECO:0007669"/>
    <property type="project" value="UniProtKB-KW"/>
</dbReference>
<evidence type="ECO:0008006" key="4">
    <source>
        <dbReference type="Google" id="ProtNLM"/>
    </source>
</evidence>
<dbReference type="Gene3D" id="3.10.20.440">
    <property type="entry name" value="2Fe-2S iron-sulphur cluster binding domain, sarcosine oxidase, alpha subunit, N-terminal domain"/>
    <property type="match status" value="1"/>
</dbReference>
<dbReference type="GO" id="GO:0051536">
    <property type="term" value="F:iron-sulfur cluster binding"/>
    <property type="evidence" value="ECO:0007669"/>
    <property type="project" value="InterPro"/>
</dbReference>
<evidence type="ECO:0000313" key="2">
    <source>
        <dbReference type="EMBL" id="GLJ76804.1"/>
    </source>
</evidence>
<comment type="caution">
    <text evidence="2">The sequence shown here is derived from an EMBL/GenBank/DDBJ whole genome shotgun (WGS) entry which is preliminary data.</text>
</comment>
<keyword evidence="3" id="KW-1185">Reference proteome</keyword>